<comment type="subcellular location">
    <subcellularLocation>
        <location evidence="1">Membrane</location>
        <topology evidence="1">Single-pass type IV membrane protein</topology>
    </subcellularLocation>
</comment>
<proteinExistence type="inferred from homology"/>
<evidence type="ECO:0000313" key="9">
    <source>
        <dbReference type="EMBL" id="ELP83914.1"/>
    </source>
</evidence>
<organism evidence="9 10">
    <name type="scientific">Entamoeba invadens IP1</name>
    <dbReference type="NCBI Taxonomy" id="370355"/>
    <lineage>
        <taxon>Eukaryota</taxon>
        <taxon>Amoebozoa</taxon>
        <taxon>Evosea</taxon>
        <taxon>Archamoebae</taxon>
        <taxon>Mastigamoebida</taxon>
        <taxon>Entamoebidae</taxon>
        <taxon>Entamoeba</taxon>
    </lineage>
</organism>
<dbReference type="GO" id="GO:0006887">
    <property type="term" value="P:exocytosis"/>
    <property type="evidence" value="ECO:0007669"/>
    <property type="project" value="TreeGrafter"/>
</dbReference>
<dbReference type="GO" id="GO:0000149">
    <property type="term" value="F:SNARE binding"/>
    <property type="evidence" value="ECO:0007669"/>
    <property type="project" value="TreeGrafter"/>
</dbReference>
<evidence type="ECO:0000256" key="5">
    <source>
        <dbReference type="ARBA" id="ARBA00023136"/>
    </source>
</evidence>
<dbReference type="PANTHER" id="PTHR19957:SF307">
    <property type="entry name" value="PROTEIN SSO1-RELATED"/>
    <property type="match status" value="1"/>
</dbReference>
<evidence type="ECO:0000256" key="4">
    <source>
        <dbReference type="ARBA" id="ARBA00022989"/>
    </source>
</evidence>
<keyword evidence="6" id="KW-0175">Coiled coil</keyword>
<dbReference type="OrthoDB" id="10255013at2759"/>
<evidence type="ECO:0000256" key="3">
    <source>
        <dbReference type="ARBA" id="ARBA00022692"/>
    </source>
</evidence>
<dbReference type="Gene3D" id="1.20.5.110">
    <property type="match status" value="1"/>
</dbReference>
<keyword evidence="4 7" id="KW-1133">Transmembrane helix</keyword>
<dbReference type="GO" id="GO:0005484">
    <property type="term" value="F:SNAP receptor activity"/>
    <property type="evidence" value="ECO:0007669"/>
    <property type="project" value="TreeGrafter"/>
</dbReference>
<dbReference type="RefSeq" id="XP_004183260.1">
    <property type="nucleotide sequence ID" value="XM_004183212.1"/>
</dbReference>
<dbReference type="Proteomes" id="UP000014680">
    <property type="component" value="Unassembled WGS sequence"/>
</dbReference>
<dbReference type="SMART" id="SM00397">
    <property type="entry name" value="t_SNARE"/>
    <property type="match status" value="1"/>
</dbReference>
<dbReference type="AlphaFoldDB" id="A0A0A1TUU8"/>
<dbReference type="EMBL" id="KB207208">
    <property type="protein sequence ID" value="ELP83914.1"/>
    <property type="molecule type" value="Genomic_DNA"/>
</dbReference>
<keyword evidence="5 7" id="KW-0472">Membrane</keyword>
<comment type="similarity">
    <text evidence="2">Belongs to the syntaxin family.</text>
</comment>
<dbReference type="GO" id="GO:0031201">
    <property type="term" value="C:SNARE complex"/>
    <property type="evidence" value="ECO:0007669"/>
    <property type="project" value="TreeGrafter"/>
</dbReference>
<keyword evidence="3 7" id="KW-0812">Transmembrane</keyword>
<feature type="coiled-coil region" evidence="6">
    <location>
        <begin position="60"/>
        <end position="94"/>
    </location>
</feature>
<sequence length="283" mass="32390">MPNELPVELTSFLDVVHELRVKLYKLKLQVKVLSEKNKFIALGKEGDEESSSNDSVQMLITKISQDAIAFENRLKKLREQNDTLKTQNERGEIQLSDTILRIRTNHTKSLSSQFVKLMRSCQDIQLEIKVSIKQKVCHKIKIFHPEFEDEAIEKVIDTEKVDDGVVERLRKTTNQPTVDYLTKRHQELVEINNAINGVSEMFVSISVLLGMQGELIDSIEQNCDQTKEYSATINQELERTYHLKKKLVAKIVVLSIILVVIVVLIVCAITIPIAVYFTKDKVV</sequence>
<evidence type="ECO:0000256" key="7">
    <source>
        <dbReference type="SAM" id="Phobius"/>
    </source>
</evidence>
<evidence type="ECO:0000256" key="6">
    <source>
        <dbReference type="SAM" id="Coils"/>
    </source>
</evidence>
<evidence type="ECO:0000259" key="8">
    <source>
        <dbReference type="PROSITE" id="PS50192"/>
    </source>
</evidence>
<feature type="domain" description="T-SNARE coiled-coil homology" evidence="8">
    <location>
        <begin position="178"/>
        <end position="240"/>
    </location>
</feature>
<gene>
    <name evidence="9" type="ORF">EIN_311750</name>
</gene>
<dbReference type="OMA" id="VLHASHY"/>
<reference evidence="9 10" key="1">
    <citation type="submission" date="2012-10" db="EMBL/GenBank/DDBJ databases">
        <authorList>
            <person name="Zafar N."/>
            <person name="Inman J."/>
            <person name="Hall N."/>
            <person name="Lorenzi H."/>
            <person name="Caler E."/>
        </authorList>
    </citation>
    <scope>NUCLEOTIDE SEQUENCE [LARGE SCALE GENOMIC DNA]</scope>
    <source>
        <strain evidence="9 10">IP1</strain>
    </source>
</reference>
<keyword evidence="10" id="KW-1185">Reference proteome</keyword>
<feature type="transmembrane region" description="Helical" evidence="7">
    <location>
        <begin position="251"/>
        <end position="277"/>
    </location>
</feature>
<dbReference type="PANTHER" id="PTHR19957">
    <property type="entry name" value="SYNTAXIN"/>
    <property type="match status" value="1"/>
</dbReference>
<dbReference type="GO" id="GO:0048278">
    <property type="term" value="P:vesicle docking"/>
    <property type="evidence" value="ECO:0007669"/>
    <property type="project" value="TreeGrafter"/>
</dbReference>
<protein>
    <submittedName>
        <fullName evidence="9">Syntaxin-3, putative</fullName>
    </submittedName>
</protein>
<dbReference type="Gene3D" id="1.20.58.70">
    <property type="match status" value="1"/>
</dbReference>
<dbReference type="VEuPathDB" id="AmoebaDB:EIN_311750"/>
<name>A0A0A1TUU8_ENTIV</name>
<accession>A0A0A1TUU8</accession>
<evidence type="ECO:0000256" key="1">
    <source>
        <dbReference type="ARBA" id="ARBA00004211"/>
    </source>
</evidence>
<dbReference type="InterPro" id="IPR045242">
    <property type="entry name" value="Syntaxin"/>
</dbReference>
<dbReference type="CDD" id="cd15848">
    <property type="entry name" value="SNARE_syntaxin1-like"/>
    <property type="match status" value="1"/>
</dbReference>
<evidence type="ECO:0000313" key="10">
    <source>
        <dbReference type="Proteomes" id="UP000014680"/>
    </source>
</evidence>
<dbReference type="GO" id="GO:0006906">
    <property type="term" value="P:vesicle fusion"/>
    <property type="evidence" value="ECO:0007669"/>
    <property type="project" value="TreeGrafter"/>
</dbReference>
<dbReference type="GO" id="GO:0012505">
    <property type="term" value="C:endomembrane system"/>
    <property type="evidence" value="ECO:0007669"/>
    <property type="project" value="TreeGrafter"/>
</dbReference>
<dbReference type="PROSITE" id="PS50192">
    <property type="entry name" value="T_SNARE"/>
    <property type="match status" value="1"/>
</dbReference>
<dbReference type="KEGG" id="eiv:EIN_311750"/>
<dbReference type="InterPro" id="IPR010989">
    <property type="entry name" value="SNARE"/>
</dbReference>
<dbReference type="GO" id="GO:0006886">
    <property type="term" value="P:intracellular protein transport"/>
    <property type="evidence" value="ECO:0007669"/>
    <property type="project" value="TreeGrafter"/>
</dbReference>
<dbReference type="InterPro" id="IPR000727">
    <property type="entry name" value="T_SNARE_dom"/>
</dbReference>
<dbReference type="InterPro" id="IPR006011">
    <property type="entry name" value="Syntaxin_N"/>
</dbReference>
<dbReference type="Pfam" id="PF00804">
    <property type="entry name" value="Syntaxin"/>
    <property type="match status" value="1"/>
</dbReference>
<dbReference type="GO" id="GO:0005886">
    <property type="term" value="C:plasma membrane"/>
    <property type="evidence" value="ECO:0007669"/>
    <property type="project" value="TreeGrafter"/>
</dbReference>
<evidence type="ECO:0000256" key="2">
    <source>
        <dbReference type="ARBA" id="ARBA00009063"/>
    </source>
</evidence>
<dbReference type="SUPFAM" id="SSF47661">
    <property type="entry name" value="t-snare proteins"/>
    <property type="match status" value="1"/>
</dbReference>
<dbReference type="GeneID" id="14882888"/>